<dbReference type="VEuPathDB" id="TriTrypDB:TvY486_0800200"/>
<accession>G0U016</accession>
<evidence type="ECO:0000259" key="2">
    <source>
        <dbReference type="Pfam" id="PF17800"/>
    </source>
</evidence>
<feature type="region of interest" description="Disordered" evidence="1">
    <location>
        <begin position="103"/>
        <end position="238"/>
    </location>
</feature>
<evidence type="ECO:0000256" key="1">
    <source>
        <dbReference type="SAM" id="MobiDB-lite"/>
    </source>
</evidence>
<feature type="compositionally biased region" description="Basic and acidic residues" evidence="1">
    <location>
        <begin position="211"/>
        <end position="227"/>
    </location>
</feature>
<feature type="domain" description="Nucleoplasmin-like" evidence="2">
    <location>
        <begin position="8"/>
        <end position="94"/>
    </location>
</feature>
<dbReference type="AlphaFoldDB" id="G0U016"/>
<protein>
    <submittedName>
        <fullName evidence="3">Putative nucleolar RNA-binding protein</fullName>
    </submittedName>
</protein>
<gene>
    <name evidence="3" type="ORF">TVY486_0800200</name>
</gene>
<name>G0U016_TRYVY</name>
<dbReference type="EMBL" id="HE573024">
    <property type="protein sequence ID" value="CCC49413.1"/>
    <property type="molecule type" value="Genomic_DNA"/>
</dbReference>
<organism evidence="3">
    <name type="scientific">Trypanosoma vivax (strain Y486)</name>
    <dbReference type="NCBI Taxonomy" id="1055687"/>
    <lineage>
        <taxon>Eukaryota</taxon>
        <taxon>Discoba</taxon>
        <taxon>Euglenozoa</taxon>
        <taxon>Kinetoplastea</taxon>
        <taxon>Metakinetoplastina</taxon>
        <taxon>Trypanosomatida</taxon>
        <taxon>Trypanosomatidae</taxon>
        <taxon>Trypanosoma</taxon>
        <taxon>Duttonella</taxon>
    </lineage>
</organism>
<dbReference type="InterPro" id="IPR041232">
    <property type="entry name" value="NPL"/>
</dbReference>
<sequence length="238" mass="26539">MAMQGFRAFEVQPSKEYKMSLGDNCVFHLSTASIPHGGKGHGTLYVTVDGKSFAIATFDSSKNLLHSSTDLIFNDKQSVVFRVKGGTSVHCCGYEQQVESDVFADQESSDGSEDGGLSKRHGNDLKTATSRVSRSVDDQQEDPTAVSAQDMDYDDMEEEEMEEEEMEEEEMEEEEMEEEDVSERENSNVASVVKPVQKGSESRNSGNSQRHIPEGHERHGQTKRSDFQSHSGKKRARQ</sequence>
<evidence type="ECO:0000313" key="3">
    <source>
        <dbReference type="EMBL" id="CCC49413.1"/>
    </source>
</evidence>
<dbReference type="Pfam" id="PF17800">
    <property type="entry name" value="NPL"/>
    <property type="match status" value="1"/>
</dbReference>
<feature type="compositionally biased region" description="Acidic residues" evidence="1">
    <location>
        <begin position="103"/>
        <end position="113"/>
    </location>
</feature>
<dbReference type="Gene3D" id="2.60.120.340">
    <property type="entry name" value="Nucleoplasmin core domain"/>
    <property type="match status" value="1"/>
</dbReference>
<reference evidence="3" key="1">
    <citation type="journal article" date="2012" name="Proc. Natl. Acad. Sci. U.S.A.">
        <title>Antigenic diversity is generated by distinct evolutionary mechanisms in African trypanosome species.</title>
        <authorList>
            <person name="Jackson A.P."/>
            <person name="Berry A."/>
            <person name="Aslett M."/>
            <person name="Allison H.C."/>
            <person name="Burton P."/>
            <person name="Vavrova-Anderson J."/>
            <person name="Brown R."/>
            <person name="Browne H."/>
            <person name="Corton N."/>
            <person name="Hauser H."/>
            <person name="Gamble J."/>
            <person name="Gilderthorp R."/>
            <person name="Marcello L."/>
            <person name="McQuillan J."/>
            <person name="Otto T.D."/>
            <person name="Quail M.A."/>
            <person name="Sanders M.J."/>
            <person name="van Tonder A."/>
            <person name="Ginger M.L."/>
            <person name="Field M.C."/>
            <person name="Barry J.D."/>
            <person name="Hertz-Fowler C."/>
            <person name="Berriman M."/>
        </authorList>
    </citation>
    <scope>NUCLEOTIDE SEQUENCE</scope>
    <source>
        <strain evidence="3">Y486</strain>
    </source>
</reference>
<feature type="compositionally biased region" description="Acidic residues" evidence="1">
    <location>
        <begin position="151"/>
        <end position="182"/>
    </location>
</feature>
<proteinExistence type="predicted"/>